<name>A0A1Y1T735_9FLAO</name>
<organism evidence="2 3">
    <name type="scientific">Zunongwangia atlantica 22II14-10F7</name>
    <dbReference type="NCBI Taxonomy" id="1185767"/>
    <lineage>
        <taxon>Bacteria</taxon>
        <taxon>Pseudomonadati</taxon>
        <taxon>Bacteroidota</taxon>
        <taxon>Flavobacteriia</taxon>
        <taxon>Flavobacteriales</taxon>
        <taxon>Flavobacteriaceae</taxon>
        <taxon>Zunongwangia</taxon>
    </lineage>
</organism>
<keyword evidence="3" id="KW-1185">Reference proteome</keyword>
<feature type="transmembrane region" description="Helical" evidence="1">
    <location>
        <begin position="139"/>
        <end position="155"/>
    </location>
</feature>
<evidence type="ECO:0000313" key="3">
    <source>
        <dbReference type="Proteomes" id="UP000192746"/>
    </source>
</evidence>
<gene>
    <name evidence="2" type="ORF">IIF7_02646</name>
</gene>
<sequence>MFTKIDFTKHKPNTPVLVWDGHCGFCKFWKTRWEFRTGNQVKYITLQEHSHDFPDIPEKEFKKASRLITKDGKIFSGPDSAYKAMWFGGIKKWHKWYHKYPFFQQLSDHGYNHIAKNRSFYYKLTVNLFGNNPTRLRPYWLFYILFLIAIVYLLNEIL</sequence>
<dbReference type="InterPro" id="IPR007263">
    <property type="entry name" value="DCC1-like"/>
</dbReference>
<dbReference type="Proteomes" id="UP000192746">
    <property type="component" value="Unassembled WGS sequence"/>
</dbReference>
<dbReference type="STRING" id="1185767.IIF7_02646"/>
<comment type="caution">
    <text evidence="2">The sequence shown here is derived from an EMBL/GenBank/DDBJ whole genome shotgun (WGS) entry which is preliminary data.</text>
</comment>
<accession>A0A1Y1T735</accession>
<dbReference type="GO" id="GO:0015035">
    <property type="term" value="F:protein-disulfide reductase activity"/>
    <property type="evidence" value="ECO:0007669"/>
    <property type="project" value="InterPro"/>
</dbReference>
<evidence type="ECO:0000256" key="1">
    <source>
        <dbReference type="SAM" id="Phobius"/>
    </source>
</evidence>
<evidence type="ECO:0008006" key="4">
    <source>
        <dbReference type="Google" id="ProtNLM"/>
    </source>
</evidence>
<evidence type="ECO:0000313" key="2">
    <source>
        <dbReference type="EMBL" id="ORL46881.1"/>
    </source>
</evidence>
<keyword evidence="1" id="KW-0472">Membrane</keyword>
<keyword evidence="1" id="KW-0812">Transmembrane</keyword>
<proteinExistence type="predicted"/>
<dbReference type="Pfam" id="PF04134">
    <property type="entry name" value="DCC1-like"/>
    <property type="match status" value="1"/>
</dbReference>
<keyword evidence="1" id="KW-1133">Transmembrane helix</keyword>
<dbReference type="AlphaFoldDB" id="A0A1Y1T735"/>
<dbReference type="OrthoDB" id="9785438at2"/>
<dbReference type="RefSeq" id="WP_084840128.1">
    <property type="nucleotide sequence ID" value="NZ_ARYN01000002.1"/>
</dbReference>
<protein>
    <recommendedName>
        <fullName evidence="4">Thiol-disulfide oxidoreductase</fullName>
    </recommendedName>
</protein>
<dbReference type="EMBL" id="ARYN01000002">
    <property type="protein sequence ID" value="ORL46881.1"/>
    <property type="molecule type" value="Genomic_DNA"/>
</dbReference>
<reference evidence="2 3" key="1">
    <citation type="submission" date="2013-04" db="EMBL/GenBank/DDBJ databases">
        <title>Zunongwangia sp. 22II14-10F7 Genome Sequencing.</title>
        <authorList>
            <person name="Lai Q."/>
            <person name="Shao Z."/>
        </authorList>
    </citation>
    <scope>NUCLEOTIDE SEQUENCE [LARGE SCALE GENOMIC DNA]</scope>
    <source>
        <strain evidence="2 3">22II14-10F7</strain>
    </source>
</reference>